<feature type="region of interest" description="Disordered" evidence="1">
    <location>
        <begin position="40"/>
        <end position="119"/>
    </location>
</feature>
<keyword evidence="5" id="KW-1185">Reference proteome</keyword>
<dbReference type="AlphaFoldDB" id="A0A0N7LP32"/>
<dbReference type="InterPro" id="IPR052196">
    <property type="entry name" value="Bact_Kbp"/>
</dbReference>
<dbReference type="PANTHER" id="PTHR34700:SF4">
    <property type="entry name" value="PHAGE-LIKE ELEMENT PBSX PROTEIN XKDP"/>
    <property type="match status" value="1"/>
</dbReference>
<dbReference type="SUPFAM" id="SSF54106">
    <property type="entry name" value="LysM domain"/>
    <property type="match status" value="1"/>
</dbReference>
<feature type="domain" description="LysM" evidence="3">
    <location>
        <begin position="390"/>
        <end position="439"/>
    </location>
</feature>
<dbReference type="Gene3D" id="3.10.350.10">
    <property type="entry name" value="LysM domain"/>
    <property type="match status" value="1"/>
</dbReference>
<feature type="compositionally biased region" description="Low complexity" evidence="1">
    <location>
        <begin position="51"/>
        <end position="70"/>
    </location>
</feature>
<proteinExistence type="predicted"/>
<gene>
    <name evidence="4" type="ORF">RUM4293_02989</name>
</gene>
<protein>
    <submittedName>
        <fullName evidence="4">LysM domain/BON superfamily protein</fullName>
    </submittedName>
</protein>
<evidence type="ECO:0000313" key="4">
    <source>
        <dbReference type="EMBL" id="CUH44092.1"/>
    </source>
</evidence>
<organism evidence="4 5">
    <name type="scientific">Ruegeria atlantica</name>
    <dbReference type="NCBI Taxonomy" id="81569"/>
    <lineage>
        <taxon>Bacteria</taxon>
        <taxon>Pseudomonadati</taxon>
        <taxon>Pseudomonadota</taxon>
        <taxon>Alphaproteobacteria</taxon>
        <taxon>Rhodobacterales</taxon>
        <taxon>Roseobacteraceae</taxon>
        <taxon>Ruegeria</taxon>
    </lineage>
</organism>
<dbReference type="InterPro" id="IPR036779">
    <property type="entry name" value="LysM_dom_sf"/>
</dbReference>
<evidence type="ECO:0000313" key="5">
    <source>
        <dbReference type="Proteomes" id="UP000050786"/>
    </source>
</evidence>
<feature type="compositionally biased region" description="Low complexity" evidence="1">
    <location>
        <begin position="79"/>
        <end position="95"/>
    </location>
</feature>
<feature type="transmembrane region" description="Helical" evidence="2">
    <location>
        <begin position="12"/>
        <end position="32"/>
    </location>
</feature>
<dbReference type="PROSITE" id="PS51782">
    <property type="entry name" value="LYSM"/>
    <property type="match status" value="1"/>
</dbReference>
<sequence>MNSKSGSESSGTFIWGVIAGIVALVGAGGLYLSGVFGTGPQEASPQQDTAVQTTEEASSVSTSSEDQSTAIEEPEAADPSDSATAPATETAEADPGVAPPTLDQIFVEPDGNTVLSGNAEPGTDVRVLLDGEQVHSFTVDNTGQFAEFLSIPFSDDARGLTLETAGQEQPVRSDDYLIAALPEPEPEPTTEQIAAAETVDAAPSGDETAEAQDTSPSEPTDEATTGDVETADTSAEPSADQPQETAQETTEEGDENQQVAILRSGEDGVELVQSPTAEPNAADEVALDTIGYSDVGDVELTGRVPDGSAVRLYLDNQLVDDLSPVDDGKWRSELEGIDPGIYTLRVDEVASDGTVVSRLETPFKREPLEVLRAAEASDEPEGETVTPPIRAVTVQEGDTLWAISRDRFGDGILYVKLFEANRGAIRDPDLIYPGQIFTIPE</sequence>
<keyword evidence="2" id="KW-0812">Transmembrane</keyword>
<dbReference type="CDD" id="cd00118">
    <property type="entry name" value="LysM"/>
    <property type="match status" value="1"/>
</dbReference>
<keyword evidence="2" id="KW-0472">Membrane</keyword>
<feature type="region of interest" description="Disordered" evidence="1">
    <location>
        <begin position="200"/>
        <end position="256"/>
    </location>
</feature>
<evidence type="ECO:0000259" key="3">
    <source>
        <dbReference type="PROSITE" id="PS51782"/>
    </source>
</evidence>
<dbReference type="PANTHER" id="PTHR34700">
    <property type="entry name" value="POTASSIUM BINDING PROTEIN KBP"/>
    <property type="match status" value="1"/>
</dbReference>
<accession>A0A0N7LP32</accession>
<dbReference type="InterPro" id="IPR018392">
    <property type="entry name" value="LysM"/>
</dbReference>
<dbReference type="Pfam" id="PF01476">
    <property type="entry name" value="LysM"/>
    <property type="match status" value="1"/>
</dbReference>
<keyword evidence="2" id="KW-1133">Transmembrane helix</keyword>
<dbReference type="SMART" id="SM00257">
    <property type="entry name" value="LysM"/>
    <property type="match status" value="1"/>
</dbReference>
<feature type="compositionally biased region" description="Polar residues" evidence="1">
    <location>
        <begin position="41"/>
        <end position="50"/>
    </location>
</feature>
<evidence type="ECO:0000256" key="1">
    <source>
        <dbReference type="SAM" id="MobiDB-lite"/>
    </source>
</evidence>
<reference evidence="5" key="1">
    <citation type="submission" date="2015-09" db="EMBL/GenBank/DDBJ databases">
        <authorList>
            <person name="Rodrigo-Torres L."/>
            <person name="Arahal D.R."/>
        </authorList>
    </citation>
    <scope>NUCLEOTIDE SEQUENCE [LARGE SCALE GENOMIC DNA]</scope>
    <source>
        <strain evidence="5">CECT 4293</strain>
    </source>
</reference>
<dbReference type="Proteomes" id="UP000050786">
    <property type="component" value="Unassembled WGS sequence"/>
</dbReference>
<evidence type="ECO:0000256" key="2">
    <source>
        <dbReference type="SAM" id="Phobius"/>
    </source>
</evidence>
<dbReference type="RefSeq" id="WP_058274056.1">
    <property type="nucleotide sequence ID" value="NZ_CYPS01000043.1"/>
</dbReference>
<dbReference type="EMBL" id="CYPS01000043">
    <property type="protein sequence ID" value="CUH44092.1"/>
    <property type="molecule type" value="Genomic_DNA"/>
</dbReference>
<name>A0A0N7LP32_9RHOB</name>